<dbReference type="Pfam" id="PF00072">
    <property type="entry name" value="Response_reg"/>
    <property type="match status" value="1"/>
</dbReference>
<dbReference type="InterPro" id="IPR001789">
    <property type="entry name" value="Sig_transdc_resp-reg_receiver"/>
</dbReference>
<dbReference type="InterPro" id="IPR011006">
    <property type="entry name" value="CheY-like_superfamily"/>
</dbReference>
<sequence length="146" mass="16290">MCKRLVYSCVNVLPMKWIFIEDNFIDKLIAEKICSQHGVQALFYEDPAEAILAAQQLLPDVVLLDQFLPGANCMEVLHQLKAHALLKYIPVYILSAGCTGTAEEEALQAGAVQWLMKPFNRDYLHLISKKLHGNRAAGHETVALAD</sequence>
<accession>A0A3E1NG30</accession>
<proteinExistence type="predicted"/>
<protein>
    <submittedName>
        <fullName evidence="4">Response regulator</fullName>
    </submittedName>
</protein>
<dbReference type="AlphaFoldDB" id="A0A3E1NG30"/>
<dbReference type="Gene3D" id="3.40.50.2300">
    <property type="match status" value="1"/>
</dbReference>
<keyword evidence="1 2" id="KW-0597">Phosphoprotein</keyword>
<dbReference type="SMART" id="SM00448">
    <property type="entry name" value="REC"/>
    <property type="match status" value="1"/>
</dbReference>
<dbReference type="Proteomes" id="UP000261284">
    <property type="component" value="Unassembled WGS sequence"/>
</dbReference>
<dbReference type="InterPro" id="IPR050595">
    <property type="entry name" value="Bact_response_regulator"/>
</dbReference>
<dbReference type="PANTHER" id="PTHR44591">
    <property type="entry name" value="STRESS RESPONSE REGULATOR PROTEIN 1"/>
    <property type="match status" value="1"/>
</dbReference>
<reference evidence="4 5" key="1">
    <citation type="submission" date="2018-08" db="EMBL/GenBank/DDBJ databases">
        <title>Chitinophagaceae sp. K23C18032701, a novel bacterium isolated from forest soil.</title>
        <authorList>
            <person name="Wang C."/>
        </authorList>
    </citation>
    <scope>NUCLEOTIDE SEQUENCE [LARGE SCALE GENOMIC DNA]</scope>
    <source>
        <strain evidence="4 5">K23C18032701</strain>
    </source>
</reference>
<feature type="domain" description="Response regulatory" evidence="3">
    <location>
        <begin position="16"/>
        <end position="132"/>
    </location>
</feature>
<evidence type="ECO:0000256" key="1">
    <source>
        <dbReference type="ARBA" id="ARBA00022553"/>
    </source>
</evidence>
<feature type="modified residue" description="4-aspartylphosphate" evidence="2">
    <location>
        <position position="65"/>
    </location>
</feature>
<evidence type="ECO:0000313" key="5">
    <source>
        <dbReference type="Proteomes" id="UP000261284"/>
    </source>
</evidence>
<dbReference type="EMBL" id="QTJU01000007">
    <property type="protein sequence ID" value="RFM26926.1"/>
    <property type="molecule type" value="Genomic_DNA"/>
</dbReference>
<evidence type="ECO:0000256" key="2">
    <source>
        <dbReference type="PROSITE-ProRule" id="PRU00169"/>
    </source>
</evidence>
<comment type="caution">
    <text evidence="4">The sequence shown here is derived from an EMBL/GenBank/DDBJ whole genome shotgun (WGS) entry which is preliminary data.</text>
</comment>
<keyword evidence="5" id="KW-1185">Reference proteome</keyword>
<dbReference type="PROSITE" id="PS50110">
    <property type="entry name" value="RESPONSE_REGULATORY"/>
    <property type="match status" value="1"/>
</dbReference>
<gene>
    <name evidence="4" type="ORF">DXN05_18250</name>
</gene>
<dbReference type="GO" id="GO:0000160">
    <property type="term" value="P:phosphorelay signal transduction system"/>
    <property type="evidence" value="ECO:0007669"/>
    <property type="project" value="InterPro"/>
</dbReference>
<dbReference type="PANTHER" id="PTHR44591:SF3">
    <property type="entry name" value="RESPONSE REGULATORY DOMAIN-CONTAINING PROTEIN"/>
    <property type="match status" value="1"/>
</dbReference>
<evidence type="ECO:0000259" key="3">
    <source>
        <dbReference type="PROSITE" id="PS50110"/>
    </source>
</evidence>
<dbReference type="CDD" id="cd00156">
    <property type="entry name" value="REC"/>
    <property type="match status" value="1"/>
</dbReference>
<evidence type="ECO:0000313" key="4">
    <source>
        <dbReference type="EMBL" id="RFM26926.1"/>
    </source>
</evidence>
<dbReference type="SUPFAM" id="SSF52172">
    <property type="entry name" value="CheY-like"/>
    <property type="match status" value="1"/>
</dbReference>
<organism evidence="4 5">
    <name type="scientific">Deminuibacter soli</name>
    <dbReference type="NCBI Taxonomy" id="2291815"/>
    <lineage>
        <taxon>Bacteria</taxon>
        <taxon>Pseudomonadati</taxon>
        <taxon>Bacteroidota</taxon>
        <taxon>Chitinophagia</taxon>
        <taxon>Chitinophagales</taxon>
        <taxon>Chitinophagaceae</taxon>
        <taxon>Deminuibacter</taxon>
    </lineage>
</organism>
<name>A0A3E1NG30_9BACT</name>